<dbReference type="SUPFAM" id="SSF49749">
    <property type="entry name" value="Group II dsDNA viruses VP"/>
    <property type="match status" value="2"/>
</dbReference>
<evidence type="ECO:0000313" key="3">
    <source>
        <dbReference type="EMBL" id="QHT32006.1"/>
    </source>
</evidence>
<dbReference type="GO" id="GO:0005198">
    <property type="term" value="F:structural molecule activity"/>
    <property type="evidence" value="ECO:0007669"/>
    <property type="project" value="InterPro"/>
</dbReference>
<dbReference type="Gene3D" id="2.70.9.20">
    <property type="entry name" value="Major capsid protein Vp54"/>
    <property type="match status" value="1"/>
</dbReference>
<organism evidence="3">
    <name type="scientific">viral metagenome</name>
    <dbReference type="NCBI Taxonomy" id="1070528"/>
    <lineage>
        <taxon>unclassified sequences</taxon>
        <taxon>metagenomes</taxon>
        <taxon>organismal metagenomes</taxon>
    </lineage>
</organism>
<dbReference type="InterPro" id="IPR038519">
    <property type="entry name" value="MCP_C_sf"/>
</dbReference>
<dbReference type="AlphaFoldDB" id="A0A6C0ES50"/>
<evidence type="ECO:0008006" key="4">
    <source>
        <dbReference type="Google" id="ProtNLM"/>
    </source>
</evidence>
<dbReference type="Pfam" id="PF04451">
    <property type="entry name" value="Capsid_NCLDV"/>
    <property type="match status" value="1"/>
</dbReference>
<dbReference type="InterPro" id="IPR016112">
    <property type="entry name" value="VP_dsDNA_II"/>
</dbReference>
<dbReference type="Pfam" id="PF16903">
    <property type="entry name" value="Capsid_N"/>
    <property type="match status" value="1"/>
</dbReference>
<dbReference type="Gene3D" id="2.70.9.10">
    <property type="entry name" value="Adenovirus Type 2 Hexon, domain 4"/>
    <property type="match status" value="1"/>
</dbReference>
<protein>
    <recommendedName>
        <fullName evidence="4">Major capsid protein N-terminal domain-containing protein</fullName>
    </recommendedName>
</protein>
<feature type="domain" description="Major capsid protein C-terminal" evidence="1">
    <location>
        <begin position="301"/>
        <end position="549"/>
    </location>
</feature>
<dbReference type="EMBL" id="MN738929">
    <property type="protein sequence ID" value="QHT32006.1"/>
    <property type="molecule type" value="Genomic_DNA"/>
</dbReference>
<dbReference type="InterPro" id="IPR007542">
    <property type="entry name" value="MCP_C"/>
</dbReference>
<evidence type="ECO:0000259" key="2">
    <source>
        <dbReference type="Pfam" id="PF16903"/>
    </source>
</evidence>
<name>A0A6C0ES50_9ZZZZ</name>
<feature type="domain" description="Major capsid protein N-terminal" evidence="2">
    <location>
        <begin position="25"/>
        <end position="246"/>
    </location>
</feature>
<dbReference type="InterPro" id="IPR031654">
    <property type="entry name" value="Capsid_N"/>
</dbReference>
<sequence>MPGGLLNIISYGNQNIILNGNPSKTFFKYVYAKYTNFGLQNIRIDYNGQRTLKLNEESQFTFKVPRNAELLLDTYLVFNLPDIWSPISPPLFVGDVWKPYEFCWIEDLGTNIINNVSISIGGQKIQQFSGEYIKNSMERDFSSSKKEHFNKMTGNTYELNNPSVAFNRYLKYPSAYSAPDKLIPDPSLRGRKIYVPLPFWFGHSTKVALPLVALQYSEVQIDITLKPIRELFVINDVTLTANNFVQNKIQPNFSVEQHSMYRFLCPPTDVTLRADTYVVQPTVWDSDVNLLATYCFLTGDEAKVFALNEQKYLIKDIKENEYLNITGSNRVKLDSNALVSNWMFYFRRSDAYLRNQWSNYSNWSYNNILPYDVVRPSGSSDLTFIGRTIGPLYNFKDTAGNRTNTNIYITQTLNGDNVKDILLRMAILFDGQYRETDLDAGIYNYITKYKMSNGSSNDGLYSYNYTLNTSPFDLQPSGAINLSRFKTVELDITTIIPPFDITSTSSVTCDAEGQVVGVTNKQNLYTHTYNMYFIEERYNILRFIGGNAGLVYAR</sequence>
<reference evidence="3" key="1">
    <citation type="journal article" date="2020" name="Nature">
        <title>Giant virus diversity and host interactions through global metagenomics.</title>
        <authorList>
            <person name="Schulz F."/>
            <person name="Roux S."/>
            <person name="Paez-Espino D."/>
            <person name="Jungbluth S."/>
            <person name="Walsh D.A."/>
            <person name="Denef V.J."/>
            <person name="McMahon K.D."/>
            <person name="Konstantinidis K.T."/>
            <person name="Eloe-Fadrosh E.A."/>
            <person name="Kyrpides N.C."/>
            <person name="Woyke T."/>
        </authorList>
    </citation>
    <scope>NUCLEOTIDE SEQUENCE</scope>
    <source>
        <strain evidence="3">GVMAG-M-3300009159-65</strain>
    </source>
</reference>
<accession>A0A6C0ES50</accession>
<evidence type="ECO:0000259" key="1">
    <source>
        <dbReference type="Pfam" id="PF04451"/>
    </source>
</evidence>
<proteinExistence type="predicted"/>